<gene>
    <name evidence="2" type="ORF">OS493_035820</name>
</gene>
<dbReference type="Proteomes" id="UP001163046">
    <property type="component" value="Unassembled WGS sequence"/>
</dbReference>
<protein>
    <recommendedName>
        <fullName evidence="1">START domain-containing protein</fullName>
    </recommendedName>
</protein>
<proteinExistence type="predicted"/>
<dbReference type="InterPro" id="IPR002913">
    <property type="entry name" value="START_lipid-bd_dom"/>
</dbReference>
<feature type="domain" description="START" evidence="1">
    <location>
        <begin position="27"/>
        <end position="232"/>
    </location>
</feature>
<dbReference type="SUPFAM" id="SSF55961">
    <property type="entry name" value="Bet v1-like"/>
    <property type="match status" value="1"/>
</dbReference>
<reference evidence="2" key="1">
    <citation type="submission" date="2023-01" db="EMBL/GenBank/DDBJ databases">
        <title>Genome assembly of the deep-sea coral Lophelia pertusa.</title>
        <authorList>
            <person name="Herrera S."/>
            <person name="Cordes E."/>
        </authorList>
    </citation>
    <scope>NUCLEOTIDE SEQUENCE</scope>
    <source>
        <strain evidence="2">USNM1676648</strain>
        <tissue evidence="2">Polyp</tissue>
    </source>
</reference>
<accession>A0A9X0CCA5</accession>
<dbReference type="PROSITE" id="PS50848">
    <property type="entry name" value="START"/>
    <property type="match status" value="1"/>
</dbReference>
<evidence type="ECO:0000313" key="2">
    <source>
        <dbReference type="EMBL" id="KAJ7319510.1"/>
    </source>
</evidence>
<dbReference type="InterPro" id="IPR023393">
    <property type="entry name" value="START-like_dom_sf"/>
</dbReference>
<dbReference type="OrthoDB" id="5945544at2759"/>
<dbReference type="Pfam" id="PF01852">
    <property type="entry name" value="START"/>
    <property type="match status" value="1"/>
</dbReference>
<evidence type="ECO:0000259" key="1">
    <source>
        <dbReference type="PROSITE" id="PS50848"/>
    </source>
</evidence>
<dbReference type="EMBL" id="MU827833">
    <property type="protein sequence ID" value="KAJ7319510.1"/>
    <property type="molecule type" value="Genomic_DNA"/>
</dbReference>
<sequence>MQSQTDFENVSYDEELKRAKWFKDDLDKGGWDEVHRSPDASMFWMKTFPDQEVPMKTLFLFDMPMSANKVMEMLHPSNIEIRKKWDRAFPDHEILESYPDGGYITASRIKVSWPLSDRSVVVFRPPAKEVDWFGKTAFLVIQKNAWHPSRPAGADGLVRATNGGNFTIFVPDEKDPAGASKMFGLRNNNYNGNLPKNGRCMRFIQSRKVPNAFNLLREGIIEGNNKYFNNDD</sequence>
<comment type="caution">
    <text evidence="2">The sequence shown here is derived from an EMBL/GenBank/DDBJ whole genome shotgun (WGS) entry which is preliminary data.</text>
</comment>
<dbReference type="Gene3D" id="3.30.530.20">
    <property type="match status" value="1"/>
</dbReference>
<dbReference type="GO" id="GO:0008289">
    <property type="term" value="F:lipid binding"/>
    <property type="evidence" value="ECO:0007669"/>
    <property type="project" value="InterPro"/>
</dbReference>
<organism evidence="2 3">
    <name type="scientific">Desmophyllum pertusum</name>
    <dbReference type="NCBI Taxonomy" id="174260"/>
    <lineage>
        <taxon>Eukaryota</taxon>
        <taxon>Metazoa</taxon>
        <taxon>Cnidaria</taxon>
        <taxon>Anthozoa</taxon>
        <taxon>Hexacorallia</taxon>
        <taxon>Scleractinia</taxon>
        <taxon>Caryophylliina</taxon>
        <taxon>Caryophylliidae</taxon>
        <taxon>Desmophyllum</taxon>
    </lineage>
</organism>
<evidence type="ECO:0000313" key="3">
    <source>
        <dbReference type="Proteomes" id="UP001163046"/>
    </source>
</evidence>
<keyword evidence="3" id="KW-1185">Reference proteome</keyword>
<dbReference type="AlphaFoldDB" id="A0A9X0CCA5"/>
<name>A0A9X0CCA5_9CNID</name>